<dbReference type="PROSITE" id="PS51257">
    <property type="entry name" value="PROKAR_LIPOPROTEIN"/>
    <property type="match status" value="1"/>
</dbReference>
<feature type="region of interest" description="Disordered" evidence="1">
    <location>
        <begin position="159"/>
        <end position="180"/>
    </location>
</feature>
<protein>
    <submittedName>
        <fullName evidence="2">DUF3617 domain-containing protein</fullName>
    </submittedName>
</protein>
<dbReference type="InterPro" id="IPR022061">
    <property type="entry name" value="DUF3617"/>
</dbReference>
<reference evidence="2 3" key="1">
    <citation type="submission" date="2019-01" db="EMBL/GenBank/DDBJ databases">
        <title>Sphingorhabdus lacus sp.nov., isolated from an oligotrophic freshwater lake.</title>
        <authorList>
            <person name="Park M."/>
        </authorList>
    </citation>
    <scope>NUCLEOTIDE SEQUENCE [LARGE SCALE GENOMIC DNA]</scope>
    <source>
        <strain evidence="2 3">IMCC26285</strain>
    </source>
</reference>
<name>A0A6I4M3Y3_9SPHN</name>
<evidence type="ECO:0000313" key="3">
    <source>
        <dbReference type="Proteomes" id="UP000471147"/>
    </source>
</evidence>
<comment type="caution">
    <text evidence="2">The sequence shown here is derived from an EMBL/GenBank/DDBJ whole genome shotgun (WGS) entry which is preliminary data.</text>
</comment>
<feature type="compositionally biased region" description="Basic and acidic residues" evidence="1">
    <location>
        <begin position="168"/>
        <end position="180"/>
    </location>
</feature>
<dbReference type="Pfam" id="PF12276">
    <property type="entry name" value="DUF3617"/>
    <property type="match status" value="1"/>
</dbReference>
<evidence type="ECO:0000313" key="2">
    <source>
        <dbReference type="EMBL" id="MVZ98600.1"/>
    </source>
</evidence>
<sequence>MRKFLILGVAALAISACSEKGADADGDGKISDAEATAEMADGGSMAMKPGEWEVKISFNKIDAPGIPAELQGKMKEQMGKGMIQKSCLTQKQVDKPGGDFFGAPAEANCTFEELKRTGDSMKVAMTCKPAGNMTIKSKMDGKFAAETYTMNINQNTEGTPMGTVKMTGKIEGKRVGDCPA</sequence>
<dbReference type="RefSeq" id="WP_160354488.1">
    <property type="nucleotide sequence ID" value="NZ_SDWJ01000002.1"/>
</dbReference>
<organism evidence="2 3">
    <name type="scientific">Sphingorhabdus profundilacus</name>
    <dbReference type="NCBI Taxonomy" id="2509718"/>
    <lineage>
        <taxon>Bacteria</taxon>
        <taxon>Pseudomonadati</taxon>
        <taxon>Pseudomonadota</taxon>
        <taxon>Alphaproteobacteria</taxon>
        <taxon>Sphingomonadales</taxon>
        <taxon>Sphingomonadaceae</taxon>
        <taxon>Sphingorhabdus</taxon>
    </lineage>
</organism>
<proteinExistence type="predicted"/>
<dbReference type="EMBL" id="SDWJ01000002">
    <property type="protein sequence ID" value="MVZ98600.1"/>
    <property type="molecule type" value="Genomic_DNA"/>
</dbReference>
<evidence type="ECO:0000256" key="1">
    <source>
        <dbReference type="SAM" id="MobiDB-lite"/>
    </source>
</evidence>
<dbReference type="OrthoDB" id="7405484at2"/>
<gene>
    <name evidence="2" type="ORF">EUU23_12935</name>
</gene>
<keyword evidence="3" id="KW-1185">Reference proteome</keyword>
<dbReference type="AlphaFoldDB" id="A0A6I4M3Y3"/>
<accession>A0A6I4M3Y3</accession>
<dbReference type="Proteomes" id="UP000471147">
    <property type="component" value="Unassembled WGS sequence"/>
</dbReference>